<comment type="caution">
    <text evidence="2">The sequence shown here is derived from an EMBL/GenBank/DDBJ whole genome shotgun (WGS) entry which is preliminary data.</text>
</comment>
<dbReference type="GO" id="GO:0051539">
    <property type="term" value="F:4 iron, 4 sulfur cluster binding"/>
    <property type="evidence" value="ECO:0007669"/>
    <property type="project" value="UniProtKB-KW"/>
</dbReference>
<proteinExistence type="predicted"/>
<dbReference type="GO" id="GO:0005829">
    <property type="term" value="C:cytosol"/>
    <property type="evidence" value="ECO:0007669"/>
    <property type="project" value="TreeGrafter"/>
</dbReference>
<dbReference type="PROSITE" id="PS51449">
    <property type="entry name" value="MTTASE_N"/>
    <property type="match status" value="1"/>
</dbReference>
<dbReference type="PANTHER" id="PTHR43837:SF1">
    <property type="entry name" value="RIBOSOMAL PROTEIN US12 METHYLTHIOTRANSFERASE RIMO"/>
    <property type="match status" value="1"/>
</dbReference>
<protein>
    <submittedName>
        <fullName evidence="2">30S ribosomal protein S12 methylthiotransferase RimO</fullName>
    </submittedName>
</protein>
<dbReference type="PANTHER" id="PTHR43837">
    <property type="entry name" value="RIBOSOMAL PROTEIN S12 METHYLTHIOTRANSFERASE RIMO"/>
    <property type="match status" value="1"/>
</dbReference>
<name>A0A7C5L335_AQUAO</name>
<keyword evidence="2" id="KW-0689">Ribosomal protein</keyword>
<dbReference type="Proteomes" id="UP000885792">
    <property type="component" value="Unassembled WGS sequence"/>
</dbReference>
<gene>
    <name evidence="2" type="ORF">ENJ61_06100</name>
</gene>
<reference evidence="2" key="1">
    <citation type="journal article" date="2020" name="mSystems">
        <title>Genome- and Community-Level Interaction Insights into Carbon Utilization and Element Cycling Functions of Hydrothermarchaeota in Hydrothermal Sediment.</title>
        <authorList>
            <person name="Zhou Z."/>
            <person name="Liu Y."/>
            <person name="Xu W."/>
            <person name="Pan J."/>
            <person name="Luo Z.H."/>
            <person name="Li M."/>
        </authorList>
    </citation>
    <scope>NUCLEOTIDE SEQUENCE [LARGE SCALE GENOMIC DNA]</scope>
    <source>
        <strain evidence="2">HyVt-501</strain>
    </source>
</reference>
<dbReference type="GO" id="GO:0046872">
    <property type="term" value="F:metal ion binding"/>
    <property type="evidence" value="ECO:0007669"/>
    <property type="project" value="UniProtKB-KW"/>
</dbReference>
<dbReference type="InterPro" id="IPR005840">
    <property type="entry name" value="Ribosomal_uS12_MeSTrfase_RimO"/>
</dbReference>
<dbReference type="InterPro" id="IPR038135">
    <property type="entry name" value="Methylthiotransferase_N_sf"/>
</dbReference>
<feature type="non-terminal residue" evidence="2">
    <location>
        <position position="97"/>
    </location>
</feature>
<feature type="domain" description="MTTase N-terminal" evidence="1">
    <location>
        <begin position="1"/>
        <end position="97"/>
    </location>
</feature>
<evidence type="ECO:0000259" key="1">
    <source>
        <dbReference type="PROSITE" id="PS51449"/>
    </source>
</evidence>
<dbReference type="Gene3D" id="3.40.50.12160">
    <property type="entry name" value="Methylthiotransferase, N-terminal domain"/>
    <property type="match status" value="1"/>
</dbReference>
<organism evidence="2">
    <name type="scientific">Aquifex aeolicus</name>
    <dbReference type="NCBI Taxonomy" id="63363"/>
    <lineage>
        <taxon>Bacteria</taxon>
        <taxon>Pseudomonadati</taxon>
        <taxon>Aquificota</taxon>
        <taxon>Aquificia</taxon>
        <taxon>Aquificales</taxon>
        <taxon>Aquificaceae</taxon>
        <taxon>Aquifex</taxon>
    </lineage>
</organism>
<evidence type="ECO:0000313" key="2">
    <source>
        <dbReference type="EMBL" id="HHJ64464.1"/>
    </source>
</evidence>
<sequence length="97" mass="10485">MRIGVVSLGCAKNLVDSEVLLAKLKSAGAELTPDLEAADCIVINTCGFVEEAKIESVEAILDAASRGKRVLVMGCLVERYRRELEKELPEVEGFFGT</sequence>
<dbReference type="Pfam" id="PF00919">
    <property type="entry name" value="UPF0004"/>
    <property type="match status" value="1"/>
</dbReference>
<dbReference type="EMBL" id="DRNB01000218">
    <property type="protein sequence ID" value="HHJ64464.1"/>
    <property type="molecule type" value="Genomic_DNA"/>
</dbReference>
<dbReference type="GO" id="GO:0005840">
    <property type="term" value="C:ribosome"/>
    <property type="evidence" value="ECO:0007669"/>
    <property type="project" value="UniProtKB-KW"/>
</dbReference>
<dbReference type="AlphaFoldDB" id="A0A7C5L335"/>
<dbReference type="GO" id="GO:0035599">
    <property type="term" value="F:aspartic acid methylthiotransferase activity"/>
    <property type="evidence" value="ECO:0007669"/>
    <property type="project" value="TreeGrafter"/>
</dbReference>
<keyword evidence="2" id="KW-0687">Ribonucleoprotein</keyword>
<dbReference type="InterPro" id="IPR013848">
    <property type="entry name" value="Methylthiotransferase_N"/>
</dbReference>
<accession>A0A7C5L335</accession>